<sequence>MSLRLVFMGTPDFAVPVLEAFLGAGDTVAAVYSQPPRPAGRGHKLTPSPVQAAAERHGLAVRHPVSLKTAEAQAEFAALAADAAIVVAYGLILPQTVLDAPKFGCFNLHASLLPRWRGAAPIQRAIMAGDAETGVCAMQMDAGLDTGPVLACEKVAIGPRMTVSDLHDELARIGAPLMVRAMHDFAAGRIAPQPQPADGVTYAAKLARDEGRIDWTQPAAAIDRAVRALNPGPGTFFELNGERIKLLAAEPVAGSGAPGTLLDDAGTVACGDGALKLVRLQRPGKGPVPVQAFLNGHPLPRGTRLA</sequence>
<feature type="binding site" evidence="8">
    <location>
        <begin position="111"/>
        <end position="114"/>
    </location>
    <ligand>
        <name>(6S)-5,6,7,8-tetrahydrofolate</name>
        <dbReference type="ChEBI" id="CHEBI:57453"/>
    </ligand>
</feature>
<dbReference type="RefSeq" id="WP_379725501.1">
    <property type="nucleotide sequence ID" value="NZ_JBHRYJ010000002.1"/>
</dbReference>
<dbReference type="CDD" id="cd08704">
    <property type="entry name" value="Met_tRNA_FMT_C"/>
    <property type="match status" value="1"/>
</dbReference>
<keyword evidence="6 8" id="KW-0648">Protein biosynthesis</keyword>
<dbReference type="PANTHER" id="PTHR11138:SF5">
    <property type="entry name" value="METHIONYL-TRNA FORMYLTRANSFERASE, MITOCHONDRIAL"/>
    <property type="match status" value="1"/>
</dbReference>
<dbReference type="Pfam" id="PF02911">
    <property type="entry name" value="Formyl_trans_C"/>
    <property type="match status" value="1"/>
</dbReference>
<dbReference type="InterPro" id="IPR011034">
    <property type="entry name" value="Formyl_transferase-like_C_sf"/>
</dbReference>
<comment type="catalytic activity">
    <reaction evidence="7 8">
        <text>L-methionyl-tRNA(fMet) + (6R)-10-formyltetrahydrofolate = N-formyl-L-methionyl-tRNA(fMet) + (6S)-5,6,7,8-tetrahydrofolate + H(+)</text>
        <dbReference type="Rhea" id="RHEA:24380"/>
        <dbReference type="Rhea" id="RHEA-COMP:9952"/>
        <dbReference type="Rhea" id="RHEA-COMP:9953"/>
        <dbReference type="ChEBI" id="CHEBI:15378"/>
        <dbReference type="ChEBI" id="CHEBI:57453"/>
        <dbReference type="ChEBI" id="CHEBI:78530"/>
        <dbReference type="ChEBI" id="CHEBI:78844"/>
        <dbReference type="ChEBI" id="CHEBI:195366"/>
        <dbReference type="EC" id="2.1.2.9"/>
    </reaction>
</comment>
<dbReference type="Gene3D" id="3.40.50.170">
    <property type="entry name" value="Formyl transferase, N-terminal domain"/>
    <property type="match status" value="1"/>
</dbReference>
<dbReference type="EMBL" id="JBHRYJ010000002">
    <property type="protein sequence ID" value="MFC3675901.1"/>
    <property type="molecule type" value="Genomic_DNA"/>
</dbReference>
<dbReference type="InterPro" id="IPR037022">
    <property type="entry name" value="Formyl_trans_C_sf"/>
</dbReference>
<dbReference type="InterPro" id="IPR044135">
    <property type="entry name" value="Met-tRNA-FMT_C"/>
</dbReference>
<evidence type="ECO:0000256" key="7">
    <source>
        <dbReference type="ARBA" id="ARBA00048558"/>
    </source>
</evidence>
<dbReference type="SUPFAM" id="SSF53328">
    <property type="entry name" value="Formyltransferase"/>
    <property type="match status" value="1"/>
</dbReference>
<dbReference type="EC" id="2.1.2.9" evidence="3 8"/>
<dbReference type="SUPFAM" id="SSF50486">
    <property type="entry name" value="FMT C-terminal domain-like"/>
    <property type="match status" value="1"/>
</dbReference>
<feature type="domain" description="Formyl transferase C-terminal" evidence="10">
    <location>
        <begin position="205"/>
        <end position="297"/>
    </location>
</feature>
<reference evidence="12" key="1">
    <citation type="journal article" date="2019" name="Int. J. Syst. Evol. Microbiol.">
        <title>The Global Catalogue of Microorganisms (GCM) 10K type strain sequencing project: providing services to taxonomists for standard genome sequencing and annotation.</title>
        <authorList>
            <consortium name="The Broad Institute Genomics Platform"/>
            <consortium name="The Broad Institute Genome Sequencing Center for Infectious Disease"/>
            <person name="Wu L."/>
            <person name="Ma J."/>
        </authorList>
    </citation>
    <scope>NUCLEOTIDE SEQUENCE [LARGE SCALE GENOMIC DNA]</scope>
    <source>
        <strain evidence="12">KCTC 42182</strain>
    </source>
</reference>
<gene>
    <name evidence="8 11" type="primary">fmt</name>
    <name evidence="11" type="ORF">ACFOOQ_10130</name>
</gene>
<dbReference type="Proteomes" id="UP001595711">
    <property type="component" value="Unassembled WGS sequence"/>
</dbReference>
<evidence type="ECO:0000256" key="5">
    <source>
        <dbReference type="ARBA" id="ARBA00022679"/>
    </source>
</evidence>
<evidence type="ECO:0000256" key="1">
    <source>
        <dbReference type="ARBA" id="ARBA00002606"/>
    </source>
</evidence>
<dbReference type="CDD" id="cd08646">
    <property type="entry name" value="FMT_core_Met-tRNA-FMT_N"/>
    <property type="match status" value="1"/>
</dbReference>
<comment type="caution">
    <text evidence="11">The sequence shown here is derived from an EMBL/GenBank/DDBJ whole genome shotgun (WGS) entry which is preliminary data.</text>
</comment>
<feature type="domain" description="Formyl transferase N-terminal" evidence="9">
    <location>
        <begin position="4"/>
        <end position="181"/>
    </location>
</feature>
<evidence type="ECO:0000256" key="8">
    <source>
        <dbReference type="HAMAP-Rule" id="MF_00182"/>
    </source>
</evidence>
<name>A0ABV7VH76_9PROT</name>
<proteinExistence type="inferred from homology"/>
<dbReference type="InterPro" id="IPR002376">
    <property type="entry name" value="Formyl_transf_N"/>
</dbReference>
<protein>
    <recommendedName>
        <fullName evidence="4 8">Methionyl-tRNA formyltransferase</fullName>
        <ecNumber evidence="3 8">2.1.2.9</ecNumber>
    </recommendedName>
</protein>
<evidence type="ECO:0000256" key="4">
    <source>
        <dbReference type="ARBA" id="ARBA00016014"/>
    </source>
</evidence>
<evidence type="ECO:0000259" key="10">
    <source>
        <dbReference type="Pfam" id="PF02911"/>
    </source>
</evidence>
<dbReference type="InterPro" id="IPR036477">
    <property type="entry name" value="Formyl_transf_N_sf"/>
</dbReference>
<organism evidence="11 12">
    <name type="scientific">Ferrovibrio xuzhouensis</name>
    <dbReference type="NCBI Taxonomy" id="1576914"/>
    <lineage>
        <taxon>Bacteria</taxon>
        <taxon>Pseudomonadati</taxon>
        <taxon>Pseudomonadota</taxon>
        <taxon>Alphaproteobacteria</taxon>
        <taxon>Rhodospirillales</taxon>
        <taxon>Rhodospirillaceae</taxon>
        <taxon>Ferrovibrio</taxon>
    </lineage>
</organism>
<keyword evidence="5 8" id="KW-0808">Transferase</keyword>
<evidence type="ECO:0000256" key="6">
    <source>
        <dbReference type="ARBA" id="ARBA00022917"/>
    </source>
</evidence>
<evidence type="ECO:0000313" key="11">
    <source>
        <dbReference type="EMBL" id="MFC3675901.1"/>
    </source>
</evidence>
<dbReference type="InterPro" id="IPR041711">
    <property type="entry name" value="Met-tRNA-FMT_N"/>
</dbReference>
<evidence type="ECO:0000259" key="9">
    <source>
        <dbReference type="Pfam" id="PF00551"/>
    </source>
</evidence>
<dbReference type="InterPro" id="IPR005793">
    <property type="entry name" value="Formyl_trans_C"/>
</dbReference>
<dbReference type="Gene3D" id="3.10.25.10">
    <property type="entry name" value="Formyl transferase, C-terminal domain"/>
    <property type="match status" value="1"/>
</dbReference>
<evidence type="ECO:0000256" key="3">
    <source>
        <dbReference type="ARBA" id="ARBA00012261"/>
    </source>
</evidence>
<dbReference type="NCBIfam" id="TIGR00460">
    <property type="entry name" value="fmt"/>
    <property type="match status" value="1"/>
</dbReference>
<keyword evidence="12" id="KW-1185">Reference proteome</keyword>
<evidence type="ECO:0000313" key="12">
    <source>
        <dbReference type="Proteomes" id="UP001595711"/>
    </source>
</evidence>
<comment type="similarity">
    <text evidence="2 8">Belongs to the Fmt family.</text>
</comment>
<evidence type="ECO:0000256" key="2">
    <source>
        <dbReference type="ARBA" id="ARBA00010699"/>
    </source>
</evidence>
<dbReference type="HAMAP" id="MF_00182">
    <property type="entry name" value="Formyl_trans"/>
    <property type="match status" value="1"/>
</dbReference>
<dbReference type="Pfam" id="PF00551">
    <property type="entry name" value="Formyl_trans_N"/>
    <property type="match status" value="1"/>
</dbReference>
<comment type="function">
    <text evidence="1 8">Attaches a formyl group to the free amino group of methionyl-tRNA(fMet). The formyl group appears to play a dual role in the initiator identity of N-formylmethionyl-tRNA by promoting its recognition by IF2 and preventing the misappropriation of this tRNA by the elongation apparatus.</text>
</comment>
<dbReference type="InterPro" id="IPR005794">
    <property type="entry name" value="Fmt"/>
</dbReference>
<accession>A0ABV7VH76</accession>
<dbReference type="GO" id="GO:0004479">
    <property type="term" value="F:methionyl-tRNA formyltransferase activity"/>
    <property type="evidence" value="ECO:0007669"/>
    <property type="project" value="UniProtKB-EC"/>
</dbReference>
<dbReference type="PANTHER" id="PTHR11138">
    <property type="entry name" value="METHIONYL-TRNA FORMYLTRANSFERASE"/>
    <property type="match status" value="1"/>
</dbReference>